<dbReference type="InterPro" id="IPR031259">
    <property type="entry name" value="ILBP"/>
</dbReference>
<comment type="similarity">
    <text evidence="1">Belongs to the calycin superfamily. Fatty-acid binding protein (FABP) family.</text>
</comment>
<dbReference type="AlphaFoldDB" id="A0A9Q0MCL6"/>
<dbReference type="InterPro" id="IPR012674">
    <property type="entry name" value="Calycin"/>
</dbReference>
<dbReference type="Proteomes" id="UP001142055">
    <property type="component" value="Chromosome 1"/>
</dbReference>
<dbReference type="PANTHER" id="PTHR11955">
    <property type="entry name" value="FATTY ACID BINDING PROTEIN"/>
    <property type="match status" value="1"/>
</dbReference>
<dbReference type="GO" id="GO:0008289">
    <property type="term" value="F:lipid binding"/>
    <property type="evidence" value="ECO:0007669"/>
    <property type="project" value="UniProtKB-KW"/>
</dbReference>
<name>A0A9Q0MCL6_BLOTA</name>
<dbReference type="CDD" id="cd00742">
    <property type="entry name" value="FABP"/>
    <property type="match status" value="1"/>
</dbReference>
<comment type="caution">
    <text evidence="3">The sequence shown here is derived from an EMBL/GenBank/DDBJ whole genome shotgun (WGS) entry which is preliminary data.</text>
</comment>
<proteinExistence type="inferred from homology"/>
<reference evidence="3" key="1">
    <citation type="submission" date="2022-12" db="EMBL/GenBank/DDBJ databases">
        <title>Genome assemblies of Blomia tropicalis.</title>
        <authorList>
            <person name="Cui Y."/>
        </authorList>
    </citation>
    <scope>NUCLEOTIDE SEQUENCE</scope>
    <source>
        <tissue evidence="3">Adult mites</tissue>
    </source>
</reference>
<accession>A0A9Q0MCL6</accession>
<keyword evidence="4" id="KW-1185">Reference proteome</keyword>
<protein>
    <submittedName>
        <fullName evidence="3">Uncharacterized protein</fullName>
    </submittedName>
</protein>
<organism evidence="3 4">
    <name type="scientific">Blomia tropicalis</name>
    <name type="common">Mite</name>
    <dbReference type="NCBI Taxonomy" id="40697"/>
    <lineage>
        <taxon>Eukaryota</taxon>
        <taxon>Metazoa</taxon>
        <taxon>Ecdysozoa</taxon>
        <taxon>Arthropoda</taxon>
        <taxon>Chelicerata</taxon>
        <taxon>Arachnida</taxon>
        <taxon>Acari</taxon>
        <taxon>Acariformes</taxon>
        <taxon>Sarcoptiformes</taxon>
        <taxon>Astigmata</taxon>
        <taxon>Glycyphagoidea</taxon>
        <taxon>Echimyopodidae</taxon>
        <taxon>Blomia</taxon>
    </lineage>
</organism>
<sequence length="177" mass="20604">MTFDRQGNETPLIKHISSWSHLSPLSIEQWNGKNESEYEQKEYNYTGTFKLESSENFGQFLTEMGVSYFLRKLAESMSSEYIIDVDSTRTNYTLKTVTPFREAVITFQDGKEFNVRRMDGTIVKSVIHINGPKWTQLMYGKNSTDPNITVIREFDDNGIKATFMINKIRAVRNYVRI</sequence>
<keyword evidence="2" id="KW-0446">Lipid-binding</keyword>
<evidence type="ECO:0000313" key="3">
    <source>
        <dbReference type="EMBL" id="KAJ6221792.1"/>
    </source>
</evidence>
<gene>
    <name evidence="3" type="ORF">RDWZM_000337</name>
</gene>
<dbReference type="Gene3D" id="2.40.128.20">
    <property type="match status" value="1"/>
</dbReference>
<evidence type="ECO:0000313" key="4">
    <source>
        <dbReference type="Proteomes" id="UP001142055"/>
    </source>
</evidence>
<dbReference type="InterPro" id="IPR000463">
    <property type="entry name" value="Fatty_acid-bd"/>
</dbReference>
<dbReference type="SUPFAM" id="SSF50814">
    <property type="entry name" value="Lipocalins"/>
    <property type="match status" value="1"/>
</dbReference>
<evidence type="ECO:0000256" key="1">
    <source>
        <dbReference type="ARBA" id="ARBA00008390"/>
    </source>
</evidence>
<evidence type="ECO:0000256" key="2">
    <source>
        <dbReference type="ARBA" id="ARBA00023121"/>
    </source>
</evidence>
<dbReference type="PRINTS" id="PR00178">
    <property type="entry name" value="FATTYACIDBP"/>
</dbReference>
<dbReference type="EMBL" id="JAPWDV010000001">
    <property type="protein sequence ID" value="KAJ6221792.1"/>
    <property type="molecule type" value="Genomic_DNA"/>
</dbReference>